<comment type="cofactor">
    <cofactor evidence="1">
        <name>heme</name>
        <dbReference type="ChEBI" id="CHEBI:30413"/>
    </cofactor>
</comment>
<dbReference type="UniPathway" id="UPA00223"/>
<dbReference type="GO" id="GO:0006099">
    <property type="term" value="P:tricarboxylic acid cycle"/>
    <property type="evidence" value="ECO:0007669"/>
    <property type="project" value="UniProtKB-UniPathway"/>
</dbReference>
<evidence type="ECO:0000256" key="13">
    <source>
        <dbReference type="ARBA" id="ARBA00023004"/>
    </source>
</evidence>
<feature type="transmembrane region" description="Helical" evidence="15">
    <location>
        <begin position="99"/>
        <end position="120"/>
    </location>
</feature>
<dbReference type="SUPFAM" id="SSF81343">
    <property type="entry name" value="Fumarate reductase respiratory complex transmembrane subunits"/>
    <property type="match status" value="1"/>
</dbReference>
<evidence type="ECO:0000256" key="2">
    <source>
        <dbReference type="ARBA" id="ARBA00004050"/>
    </source>
</evidence>
<dbReference type="Gene3D" id="1.20.1300.10">
    <property type="entry name" value="Fumarate reductase/succinate dehydrogenase, transmembrane subunit"/>
    <property type="match status" value="1"/>
</dbReference>
<dbReference type="InterPro" id="IPR014312">
    <property type="entry name" value="Succ_DH_anchor"/>
</dbReference>
<accession>A0A450SDP5</accession>
<feature type="transmembrane region" description="Helical" evidence="15">
    <location>
        <begin position="63"/>
        <end position="87"/>
    </location>
</feature>
<dbReference type="AlphaFoldDB" id="A0A450SDP5"/>
<sequence length="126" mass="13530">MSLRTPLAEVRGLGSARQGAHHWWMQRITAVMLVPLFIWFIGTMVTVVTGSHAEVAELIRSPIIAGALLTLIITTFYHAALGLQVVIEDYVSAEGTQLGAIIVMRFILGLLAAISVVSVFKVAMGG</sequence>
<keyword evidence="11" id="KW-0249">Electron transport</keyword>
<dbReference type="GO" id="GO:0020037">
    <property type="term" value="F:heme binding"/>
    <property type="evidence" value="ECO:0007669"/>
    <property type="project" value="InterPro"/>
</dbReference>
<dbReference type="EMBL" id="CAADEW010000028">
    <property type="protein sequence ID" value="VFJ50699.1"/>
    <property type="molecule type" value="Genomic_DNA"/>
</dbReference>
<evidence type="ECO:0000256" key="11">
    <source>
        <dbReference type="ARBA" id="ARBA00022982"/>
    </source>
</evidence>
<dbReference type="InterPro" id="IPR000701">
    <property type="entry name" value="SuccDH_FuR_B_TM-su"/>
</dbReference>
<evidence type="ECO:0000256" key="8">
    <source>
        <dbReference type="ARBA" id="ARBA00022617"/>
    </source>
</evidence>
<comment type="pathway">
    <text evidence="4">Carbohydrate metabolism; tricarboxylic acid cycle.</text>
</comment>
<dbReference type="CDD" id="cd03495">
    <property type="entry name" value="SQR_TypeC_SdhD_like"/>
    <property type="match status" value="1"/>
</dbReference>
<keyword evidence="8" id="KW-0349">Heme</keyword>
<keyword evidence="6" id="KW-0813">Transport</keyword>
<evidence type="ECO:0000256" key="7">
    <source>
        <dbReference type="ARBA" id="ARBA00022532"/>
    </source>
</evidence>
<keyword evidence="9 15" id="KW-0812">Transmembrane</keyword>
<feature type="transmembrane region" description="Helical" evidence="15">
    <location>
        <begin position="28"/>
        <end position="51"/>
    </location>
</feature>
<evidence type="ECO:0000256" key="9">
    <source>
        <dbReference type="ARBA" id="ARBA00022692"/>
    </source>
</evidence>
<evidence type="ECO:0000256" key="1">
    <source>
        <dbReference type="ARBA" id="ARBA00001971"/>
    </source>
</evidence>
<dbReference type="GO" id="GO:0016020">
    <property type="term" value="C:membrane"/>
    <property type="evidence" value="ECO:0007669"/>
    <property type="project" value="UniProtKB-SubCell"/>
</dbReference>
<protein>
    <recommendedName>
        <fullName evidence="5">Succinate dehydrogenase hydrophobic membrane anchor subunit</fullName>
    </recommendedName>
</protein>
<evidence type="ECO:0000256" key="12">
    <source>
        <dbReference type="ARBA" id="ARBA00022989"/>
    </source>
</evidence>
<gene>
    <name evidence="16" type="ORF">BECKFW1821A_GA0114235_102823</name>
</gene>
<keyword evidence="13" id="KW-0408">Iron</keyword>
<dbReference type="NCBIfam" id="TIGR02968">
    <property type="entry name" value="succ_dehyd_anc"/>
    <property type="match status" value="1"/>
</dbReference>
<keyword evidence="14 15" id="KW-0472">Membrane</keyword>
<comment type="function">
    <text evidence="2">Membrane-anchoring subunit of succinate dehydrogenase (SDH).</text>
</comment>
<evidence type="ECO:0000256" key="14">
    <source>
        <dbReference type="ARBA" id="ARBA00023136"/>
    </source>
</evidence>
<evidence type="ECO:0000256" key="5">
    <source>
        <dbReference type="ARBA" id="ARBA00019425"/>
    </source>
</evidence>
<organism evidence="16">
    <name type="scientific">Candidatus Kentrum sp. FW</name>
    <dbReference type="NCBI Taxonomy" id="2126338"/>
    <lineage>
        <taxon>Bacteria</taxon>
        <taxon>Pseudomonadati</taxon>
        <taxon>Pseudomonadota</taxon>
        <taxon>Gammaproteobacteria</taxon>
        <taxon>Candidatus Kentrum</taxon>
    </lineage>
</organism>
<keyword evidence="10" id="KW-0479">Metal-binding</keyword>
<evidence type="ECO:0000256" key="3">
    <source>
        <dbReference type="ARBA" id="ARBA00004141"/>
    </source>
</evidence>
<proteinExistence type="predicted"/>
<name>A0A450SDP5_9GAMM</name>
<evidence type="ECO:0000256" key="10">
    <source>
        <dbReference type="ARBA" id="ARBA00022723"/>
    </source>
</evidence>
<dbReference type="GO" id="GO:0046872">
    <property type="term" value="F:metal ion binding"/>
    <property type="evidence" value="ECO:0007669"/>
    <property type="project" value="UniProtKB-KW"/>
</dbReference>
<reference evidence="16" key="1">
    <citation type="submission" date="2019-02" db="EMBL/GenBank/DDBJ databases">
        <authorList>
            <person name="Gruber-Vodicka R. H."/>
            <person name="Seah K. B. B."/>
        </authorList>
    </citation>
    <scope>NUCLEOTIDE SEQUENCE</scope>
    <source>
        <strain evidence="16">BECK_BZ15</strain>
    </source>
</reference>
<evidence type="ECO:0000256" key="15">
    <source>
        <dbReference type="SAM" id="Phobius"/>
    </source>
</evidence>
<evidence type="ECO:0000313" key="16">
    <source>
        <dbReference type="EMBL" id="VFJ50699.1"/>
    </source>
</evidence>
<comment type="subcellular location">
    <subcellularLocation>
        <location evidence="3">Membrane</location>
        <topology evidence="3">Multi-pass membrane protein</topology>
    </subcellularLocation>
</comment>
<evidence type="ECO:0000256" key="6">
    <source>
        <dbReference type="ARBA" id="ARBA00022448"/>
    </source>
</evidence>
<dbReference type="Pfam" id="PF01127">
    <property type="entry name" value="Sdh_cyt"/>
    <property type="match status" value="1"/>
</dbReference>
<evidence type="ECO:0000256" key="4">
    <source>
        <dbReference type="ARBA" id="ARBA00005163"/>
    </source>
</evidence>
<keyword evidence="12 15" id="KW-1133">Transmembrane helix</keyword>
<keyword evidence="7" id="KW-0816">Tricarboxylic acid cycle</keyword>
<dbReference type="InterPro" id="IPR034804">
    <property type="entry name" value="SQR/QFR_C/D"/>
</dbReference>